<proteinExistence type="predicted"/>
<accession>A0ABT3E040</accession>
<dbReference type="EMBL" id="JANFWR010000035">
    <property type="protein sequence ID" value="MCW0401135.1"/>
    <property type="molecule type" value="Genomic_DNA"/>
</dbReference>
<reference evidence="1 2" key="1">
    <citation type="submission" date="2022-06" db="EMBL/GenBank/DDBJ databases">
        <title>Dynamics of rice microbiomes reveals core vertical transmitted seed endophytes.</title>
        <authorList>
            <person name="Liao K."/>
            <person name="Zhang X."/>
        </authorList>
    </citation>
    <scope>NUCLEOTIDE SEQUENCE [LARGE SCALE GENOMIC DNA]</scope>
    <source>
        <strain evidence="1 2">YT10-10-1</strain>
    </source>
</reference>
<keyword evidence="2" id="KW-1185">Reference proteome</keyword>
<evidence type="ECO:0000313" key="1">
    <source>
        <dbReference type="EMBL" id="MCW0401135.1"/>
    </source>
</evidence>
<protein>
    <submittedName>
        <fullName evidence="1">Uncharacterized protein</fullName>
    </submittedName>
</protein>
<name>A0ABT3E040_9XANT</name>
<dbReference type="Proteomes" id="UP001320843">
    <property type="component" value="Unassembled WGS sequence"/>
</dbReference>
<sequence>MENREWLKVLAGAFGDPIPHSRFLTPGTYMAEAGMENGESGMVRRATLALLTFPFPIPVFPFPAP</sequence>
<organism evidence="1 2">
    <name type="scientific">Xanthomonas sacchari</name>
    <dbReference type="NCBI Taxonomy" id="56458"/>
    <lineage>
        <taxon>Bacteria</taxon>
        <taxon>Pseudomonadati</taxon>
        <taxon>Pseudomonadota</taxon>
        <taxon>Gammaproteobacteria</taxon>
        <taxon>Lysobacterales</taxon>
        <taxon>Lysobacteraceae</taxon>
        <taxon>Xanthomonas</taxon>
    </lineage>
</organism>
<gene>
    <name evidence="1" type="ORF">NB700_003691</name>
</gene>
<evidence type="ECO:0000313" key="2">
    <source>
        <dbReference type="Proteomes" id="UP001320843"/>
    </source>
</evidence>
<comment type="caution">
    <text evidence="1">The sequence shown here is derived from an EMBL/GenBank/DDBJ whole genome shotgun (WGS) entry which is preliminary data.</text>
</comment>